<feature type="compositionally biased region" description="Basic and acidic residues" evidence="1">
    <location>
        <begin position="1"/>
        <end position="20"/>
    </location>
</feature>
<name>A0A0A9CXY5_ARUDO</name>
<evidence type="ECO:0000256" key="1">
    <source>
        <dbReference type="SAM" id="MobiDB-lite"/>
    </source>
</evidence>
<protein>
    <submittedName>
        <fullName evidence="2">Uncharacterized protein</fullName>
    </submittedName>
</protein>
<reference evidence="2" key="1">
    <citation type="submission" date="2014-09" db="EMBL/GenBank/DDBJ databases">
        <authorList>
            <person name="Magalhaes I.L.F."/>
            <person name="Oliveira U."/>
            <person name="Santos F.R."/>
            <person name="Vidigal T.H.D.A."/>
            <person name="Brescovit A.D."/>
            <person name="Santos A.J."/>
        </authorList>
    </citation>
    <scope>NUCLEOTIDE SEQUENCE</scope>
    <source>
        <tissue evidence="2">Shoot tissue taken approximately 20 cm above the soil surface</tissue>
    </source>
</reference>
<proteinExistence type="predicted"/>
<dbReference type="AlphaFoldDB" id="A0A0A9CXY5"/>
<sequence>MEGHHHQDPPQGLRELDFRHAPPYPRHRNIRVSPRSPPSPHPGVLAVARRSGRIGCGFGWPRDPCRVRSIPRLLLPSACKRL</sequence>
<organism evidence="2">
    <name type="scientific">Arundo donax</name>
    <name type="common">Giant reed</name>
    <name type="synonym">Donax arundinaceus</name>
    <dbReference type="NCBI Taxonomy" id="35708"/>
    <lineage>
        <taxon>Eukaryota</taxon>
        <taxon>Viridiplantae</taxon>
        <taxon>Streptophyta</taxon>
        <taxon>Embryophyta</taxon>
        <taxon>Tracheophyta</taxon>
        <taxon>Spermatophyta</taxon>
        <taxon>Magnoliopsida</taxon>
        <taxon>Liliopsida</taxon>
        <taxon>Poales</taxon>
        <taxon>Poaceae</taxon>
        <taxon>PACMAD clade</taxon>
        <taxon>Arundinoideae</taxon>
        <taxon>Arundineae</taxon>
        <taxon>Arundo</taxon>
    </lineage>
</organism>
<evidence type="ECO:0000313" key="2">
    <source>
        <dbReference type="EMBL" id="JAD76352.1"/>
    </source>
</evidence>
<dbReference type="EMBL" id="GBRH01221543">
    <property type="protein sequence ID" value="JAD76352.1"/>
    <property type="molecule type" value="Transcribed_RNA"/>
</dbReference>
<feature type="region of interest" description="Disordered" evidence="1">
    <location>
        <begin position="1"/>
        <end position="44"/>
    </location>
</feature>
<reference evidence="2" key="2">
    <citation type="journal article" date="2015" name="Data Brief">
        <title>Shoot transcriptome of the giant reed, Arundo donax.</title>
        <authorList>
            <person name="Barrero R.A."/>
            <person name="Guerrero F.D."/>
            <person name="Moolhuijzen P."/>
            <person name="Goolsby J.A."/>
            <person name="Tidwell J."/>
            <person name="Bellgard S.E."/>
            <person name="Bellgard M.I."/>
        </authorList>
    </citation>
    <scope>NUCLEOTIDE SEQUENCE</scope>
    <source>
        <tissue evidence="2">Shoot tissue taken approximately 20 cm above the soil surface</tissue>
    </source>
</reference>
<accession>A0A0A9CXY5</accession>